<evidence type="ECO:0000256" key="2">
    <source>
        <dbReference type="ARBA" id="ARBA00022676"/>
    </source>
</evidence>
<feature type="transmembrane region" description="Helical" evidence="4">
    <location>
        <begin position="238"/>
        <end position="263"/>
    </location>
</feature>
<dbReference type="AlphaFoldDB" id="A0A172WZV9"/>
<dbReference type="InterPro" id="IPR029044">
    <property type="entry name" value="Nucleotide-diphossugar_trans"/>
</dbReference>
<sequence>MNFTVLLSLYYKERPEFLDECFESIRNQSLKANEIVLVIDGPIGDELDNIVGKWEKKLQIKVLRLPINVGLGQALNKGIDYCTNEIIIRMDTDDVCCDDRFKKQIEVLKKHEELVLLGGHIEEYDENLQLLLGKRSVPIGYNLIKKKSEFKNPFNHMTVAFKKSRIQQVGGYQHHAMMEDYNLWLRVIAANYKVDNIDTVLVKARTGSSMLRRRKGIEYIKSEFLLFKLKRKLKAQPLLLGLFVFIMRSITRVLPSALLRICYKTQRK</sequence>
<reference evidence="6" key="1">
    <citation type="journal article" date="2016" name="PLoS ONE">
        <title>Genetic Diversity of O-Antigens in Hafnia alvei and the Development of a Suspension Array for Serotype Detection.</title>
        <authorList>
            <person name="Duan Z."/>
            <person name="Niedziela T."/>
            <person name="Lugowski C."/>
            <person name="Cao B."/>
            <person name="Wang T."/>
            <person name="Xu L."/>
            <person name="Yang B."/>
            <person name="Liu B."/>
            <person name="Wang L."/>
        </authorList>
    </citation>
    <scope>NUCLEOTIDE SEQUENCE</scope>
    <source>
        <strain evidence="6">PCM1191</strain>
    </source>
</reference>
<evidence type="ECO:0000259" key="5">
    <source>
        <dbReference type="Pfam" id="PF00535"/>
    </source>
</evidence>
<keyword evidence="4" id="KW-1133">Transmembrane helix</keyword>
<name>A0A172WZV9_HAFAL</name>
<evidence type="ECO:0000256" key="3">
    <source>
        <dbReference type="ARBA" id="ARBA00022679"/>
    </source>
</evidence>
<keyword evidence="2 6" id="KW-0328">Glycosyltransferase</keyword>
<keyword evidence="4" id="KW-0812">Transmembrane</keyword>
<evidence type="ECO:0000256" key="1">
    <source>
        <dbReference type="ARBA" id="ARBA00006739"/>
    </source>
</evidence>
<organism evidence="6">
    <name type="scientific">Hafnia alvei</name>
    <dbReference type="NCBI Taxonomy" id="569"/>
    <lineage>
        <taxon>Bacteria</taxon>
        <taxon>Pseudomonadati</taxon>
        <taxon>Pseudomonadota</taxon>
        <taxon>Gammaproteobacteria</taxon>
        <taxon>Enterobacterales</taxon>
        <taxon>Hafniaceae</taxon>
        <taxon>Hafnia</taxon>
    </lineage>
</organism>
<dbReference type="Pfam" id="PF00535">
    <property type="entry name" value="Glycos_transf_2"/>
    <property type="match status" value="1"/>
</dbReference>
<gene>
    <name evidence="6" type="primary">wbbD</name>
</gene>
<dbReference type="GO" id="GO:0016757">
    <property type="term" value="F:glycosyltransferase activity"/>
    <property type="evidence" value="ECO:0007669"/>
    <property type="project" value="UniProtKB-KW"/>
</dbReference>
<dbReference type="EC" id="2.4.1.303" evidence="6"/>
<dbReference type="RefSeq" id="WP_130987728.1">
    <property type="nucleotide sequence ID" value="NZ_SITB01000053.1"/>
</dbReference>
<evidence type="ECO:0000256" key="4">
    <source>
        <dbReference type="SAM" id="Phobius"/>
    </source>
</evidence>
<accession>A0A172WZV9</accession>
<dbReference type="InterPro" id="IPR050834">
    <property type="entry name" value="Glycosyltransf_2"/>
</dbReference>
<feature type="domain" description="Glycosyltransferase 2-like" evidence="5">
    <location>
        <begin position="11"/>
        <end position="150"/>
    </location>
</feature>
<protein>
    <submittedName>
        <fullName evidence="6">UDP-gal:alpha-D-glcNac-diphosphoundecaprenol beta-1,3-galactosyltransferase</fullName>
        <ecNumber evidence="6">2.4.1.303</ecNumber>
    </submittedName>
</protein>
<evidence type="ECO:0000313" key="6">
    <source>
        <dbReference type="EMBL" id="ANF29906.1"/>
    </source>
</evidence>
<proteinExistence type="inferred from homology"/>
<dbReference type="SUPFAM" id="SSF53448">
    <property type="entry name" value="Nucleotide-diphospho-sugar transferases"/>
    <property type="match status" value="1"/>
</dbReference>
<comment type="similarity">
    <text evidence="1">Belongs to the glycosyltransferase 2 family.</text>
</comment>
<dbReference type="InterPro" id="IPR001173">
    <property type="entry name" value="Glyco_trans_2-like"/>
</dbReference>
<dbReference type="PANTHER" id="PTHR43685">
    <property type="entry name" value="GLYCOSYLTRANSFERASE"/>
    <property type="match status" value="1"/>
</dbReference>
<dbReference type="Gene3D" id="3.90.550.10">
    <property type="entry name" value="Spore Coat Polysaccharide Biosynthesis Protein SpsA, Chain A"/>
    <property type="match status" value="1"/>
</dbReference>
<keyword evidence="4" id="KW-0472">Membrane</keyword>
<dbReference type="EMBL" id="KX117079">
    <property type="protein sequence ID" value="ANF29906.1"/>
    <property type="molecule type" value="Genomic_DNA"/>
</dbReference>
<dbReference type="PANTHER" id="PTHR43685:SF5">
    <property type="entry name" value="GLYCOSYLTRANSFERASE EPSE-RELATED"/>
    <property type="match status" value="1"/>
</dbReference>
<keyword evidence="3 6" id="KW-0808">Transferase</keyword>